<dbReference type="SUPFAM" id="SSF47413">
    <property type="entry name" value="lambda repressor-like DNA-binding domains"/>
    <property type="match status" value="1"/>
</dbReference>
<dbReference type="EMBL" id="PGXC01000011">
    <property type="protein sequence ID" value="PKK89853.1"/>
    <property type="molecule type" value="Genomic_DNA"/>
</dbReference>
<evidence type="ECO:0000259" key="2">
    <source>
        <dbReference type="PROSITE" id="PS50943"/>
    </source>
</evidence>
<organism evidence="3 4">
    <name type="scientific">Candidatus Wallbacteria bacterium HGW-Wallbacteria-1</name>
    <dbReference type="NCBI Taxonomy" id="2013854"/>
    <lineage>
        <taxon>Bacteria</taxon>
        <taxon>Candidatus Walliibacteriota</taxon>
    </lineage>
</organism>
<dbReference type="InterPro" id="IPR010982">
    <property type="entry name" value="Lambda_DNA-bd_dom_sf"/>
</dbReference>
<evidence type="ECO:0000313" key="4">
    <source>
        <dbReference type="Proteomes" id="UP000233256"/>
    </source>
</evidence>
<name>A0A2N1PNC6_9BACT</name>
<dbReference type="PROSITE" id="PS50943">
    <property type="entry name" value="HTH_CROC1"/>
    <property type="match status" value="1"/>
</dbReference>
<protein>
    <submittedName>
        <fullName evidence="3">Transcriptional regulator</fullName>
    </submittedName>
</protein>
<dbReference type="Proteomes" id="UP000233256">
    <property type="component" value="Unassembled WGS sequence"/>
</dbReference>
<evidence type="ECO:0000256" key="1">
    <source>
        <dbReference type="ARBA" id="ARBA00023125"/>
    </source>
</evidence>
<evidence type="ECO:0000313" key="3">
    <source>
        <dbReference type="EMBL" id="PKK89853.1"/>
    </source>
</evidence>
<keyword evidence="1" id="KW-0238">DNA-binding</keyword>
<dbReference type="PANTHER" id="PTHR46558">
    <property type="entry name" value="TRACRIPTIONAL REGULATORY PROTEIN-RELATED-RELATED"/>
    <property type="match status" value="1"/>
</dbReference>
<sequence>MSQAHLAELVGVSRQTVNSIESGKFNPSVKLALQMAQVFGVNVQDVFFLVQ</sequence>
<dbReference type="SMART" id="SM00530">
    <property type="entry name" value="HTH_XRE"/>
    <property type="match status" value="1"/>
</dbReference>
<dbReference type="InterPro" id="IPR001387">
    <property type="entry name" value="Cro/C1-type_HTH"/>
</dbReference>
<dbReference type="AlphaFoldDB" id="A0A2N1PNC6"/>
<comment type="caution">
    <text evidence="3">The sequence shown here is derived from an EMBL/GenBank/DDBJ whole genome shotgun (WGS) entry which is preliminary data.</text>
</comment>
<dbReference type="PANTHER" id="PTHR46558:SF4">
    <property type="entry name" value="DNA-BIDING PHAGE PROTEIN"/>
    <property type="match status" value="1"/>
</dbReference>
<dbReference type="GO" id="GO:0003677">
    <property type="term" value="F:DNA binding"/>
    <property type="evidence" value="ECO:0007669"/>
    <property type="project" value="UniProtKB-KW"/>
</dbReference>
<proteinExistence type="predicted"/>
<dbReference type="Gene3D" id="1.10.260.40">
    <property type="entry name" value="lambda repressor-like DNA-binding domains"/>
    <property type="match status" value="1"/>
</dbReference>
<dbReference type="Pfam" id="PF01381">
    <property type="entry name" value="HTH_3"/>
    <property type="match status" value="1"/>
</dbReference>
<reference evidence="3 4" key="1">
    <citation type="journal article" date="2017" name="ISME J.">
        <title>Potential for microbial H2 and metal transformations associated with novel bacteria and archaea in deep terrestrial subsurface sediments.</title>
        <authorList>
            <person name="Hernsdorf A.W."/>
            <person name="Amano Y."/>
            <person name="Miyakawa K."/>
            <person name="Ise K."/>
            <person name="Suzuki Y."/>
            <person name="Anantharaman K."/>
            <person name="Probst A."/>
            <person name="Burstein D."/>
            <person name="Thomas B.C."/>
            <person name="Banfield J.F."/>
        </authorList>
    </citation>
    <scope>NUCLEOTIDE SEQUENCE [LARGE SCALE GENOMIC DNA]</scope>
    <source>
        <strain evidence="3">HGW-Wallbacteria-1</strain>
    </source>
</reference>
<feature type="domain" description="HTH cro/C1-type" evidence="2">
    <location>
        <begin position="1"/>
        <end position="46"/>
    </location>
</feature>
<dbReference type="CDD" id="cd00093">
    <property type="entry name" value="HTH_XRE"/>
    <property type="match status" value="1"/>
</dbReference>
<accession>A0A2N1PNC6</accession>
<gene>
    <name evidence="3" type="ORF">CVV64_12505</name>
</gene>